<accession>A0A2A9EI87</accession>
<dbReference type="Gene3D" id="3.40.50.80">
    <property type="entry name" value="Nucleotide-binding domain of ferredoxin-NADP reductase (FNR) module"/>
    <property type="match status" value="1"/>
</dbReference>
<evidence type="ECO:0000256" key="1">
    <source>
        <dbReference type="ARBA" id="ARBA00001974"/>
    </source>
</evidence>
<name>A0A2A9EI87_9MICO</name>
<dbReference type="OrthoDB" id="9801223at2"/>
<dbReference type="SUPFAM" id="SSF52343">
    <property type="entry name" value="Ferredoxin reductase-like, C-terminal NADP-linked domain"/>
    <property type="match status" value="1"/>
</dbReference>
<protein>
    <recommendedName>
        <fullName evidence="5">Oxidoreductase</fullName>
    </recommendedName>
</protein>
<feature type="transmembrane region" description="Helical" evidence="2">
    <location>
        <begin position="21"/>
        <end position="42"/>
    </location>
</feature>
<keyword evidence="4" id="KW-1185">Reference proteome</keyword>
<evidence type="ECO:0000313" key="4">
    <source>
        <dbReference type="Proteomes" id="UP000222106"/>
    </source>
</evidence>
<sequence length="185" mass="19951">MTSAAAAPGTRTRILRAWVPTWWRDLAGLLAWGSMLAVLALWVHGGGLTDLLAGGSAALTTAGRLTGLVAADLMLVQVALMARVPFYRASSEDDLVLRGEIRAIAHRRGADVVELPGRRVPGRPSWLPVQAADWDDAEALVSIVPDVAERDVYICGPDLWMEHARAAALRAGVPTDQIHLERFTM</sequence>
<evidence type="ECO:0000313" key="3">
    <source>
        <dbReference type="EMBL" id="PFG38598.1"/>
    </source>
</evidence>
<dbReference type="PANTHER" id="PTHR47354:SF5">
    <property type="entry name" value="PROTEIN RFBI"/>
    <property type="match status" value="1"/>
</dbReference>
<reference evidence="3 4" key="1">
    <citation type="submission" date="2017-10" db="EMBL/GenBank/DDBJ databases">
        <title>Sequencing the genomes of 1000 actinobacteria strains.</title>
        <authorList>
            <person name="Klenk H.-P."/>
        </authorList>
    </citation>
    <scope>NUCLEOTIDE SEQUENCE [LARGE SCALE GENOMIC DNA]</scope>
    <source>
        <strain evidence="3 4">DSM 21838</strain>
    </source>
</reference>
<gene>
    <name evidence="3" type="ORF">ATJ97_1081</name>
</gene>
<dbReference type="PANTHER" id="PTHR47354">
    <property type="entry name" value="NADH OXIDOREDUCTASE HCR"/>
    <property type="match status" value="1"/>
</dbReference>
<dbReference type="Proteomes" id="UP000222106">
    <property type="component" value="Unassembled WGS sequence"/>
</dbReference>
<evidence type="ECO:0000256" key="2">
    <source>
        <dbReference type="SAM" id="Phobius"/>
    </source>
</evidence>
<keyword evidence="2" id="KW-0472">Membrane</keyword>
<dbReference type="GO" id="GO:0016491">
    <property type="term" value="F:oxidoreductase activity"/>
    <property type="evidence" value="ECO:0007669"/>
    <property type="project" value="TreeGrafter"/>
</dbReference>
<proteinExistence type="predicted"/>
<dbReference type="EMBL" id="PDJI01000004">
    <property type="protein sequence ID" value="PFG38598.1"/>
    <property type="molecule type" value="Genomic_DNA"/>
</dbReference>
<organism evidence="3 4">
    <name type="scientific">Georgenia soli</name>
    <dbReference type="NCBI Taxonomy" id="638953"/>
    <lineage>
        <taxon>Bacteria</taxon>
        <taxon>Bacillati</taxon>
        <taxon>Actinomycetota</taxon>
        <taxon>Actinomycetes</taxon>
        <taxon>Micrococcales</taxon>
        <taxon>Bogoriellaceae</taxon>
        <taxon>Georgenia</taxon>
    </lineage>
</organism>
<dbReference type="RefSeq" id="WP_143426877.1">
    <property type="nucleotide sequence ID" value="NZ_PDJI01000004.1"/>
</dbReference>
<feature type="transmembrane region" description="Helical" evidence="2">
    <location>
        <begin position="62"/>
        <end position="82"/>
    </location>
</feature>
<dbReference type="InterPro" id="IPR039261">
    <property type="entry name" value="FNR_nucleotide-bd"/>
</dbReference>
<evidence type="ECO:0008006" key="5">
    <source>
        <dbReference type="Google" id="ProtNLM"/>
    </source>
</evidence>
<dbReference type="InterPro" id="IPR050415">
    <property type="entry name" value="MRET"/>
</dbReference>
<keyword evidence="2" id="KW-1133">Transmembrane helix</keyword>
<dbReference type="AlphaFoldDB" id="A0A2A9EI87"/>
<comment type="cofactor">
    <cofactor evidence="1">
        <name>FAD</name>
        <dbReference type="ChEBI" id="CHEBI:57692"/>
    </cofactor>
</comment>
<keyword evidence="2" id="KW-0812">Transmembrane</keyword>
<comment type="caution">
    <text evidence="3">The sequence shown here is derived from an EMBL/GenBank/DDBJ whole genome shotgun (WGS) entry which is preliminary data.</text>
</comment>